<reference evidence="3" key="1">
    <citation type="submission" date="2017-03" db="EMBL/GenBank/DDBJ databases">
        <title>Full genome sequence of a non-lethal Shewanella isolate that potentiates virulence of Vibio parahaemolyticus causing acute hepatopancreatic necrosis disease (AHPND) in shrimp.</title>
        <authorList>
            <person name="Prachumwat A."/>
            <person name="Sritunyalucksana K."/>
        </authorList>
    </citation>
    <scope>NUCLEOTIDE SEQUENCE [LARGE SCALE GENOMIC DNA]</scope>
    <source>
        <strain evidence="3">TH2012</strain>
    </source>
</reference>
<dbReference type="Pfam" id="PF24693">
    <property type="entry name" value="DUF7660"/>
    <property type="match status" value="1"/>
</dbReference>
<evidence type="ECO:0000259" key="1">
    <source>
        <dbReference type="Pfam" id="PF24693"/>
    </source>
</evidence>
<sequence>MEIDYEKIGSKEELIALIGRLCSEDTSKWENVSTLSFLEAMAAWLESSGNLYKNLKLDTDSELPSWQIFADAIQAATIYE</sequence>
<dbReference type="InterPro" id="IPR056077">
    <property type="entry name" value="DUF7660"/>
</dbReference>
<dbReference type="Proteomes" id="UP000278437">
    <property type="component" value="Chromosome"/>
</dbReference>
<dbReference type="RefSeq" id="WP_126166466.1">
    <property type="nucleotide sequence ID" value="NZ_CP020373.1"/>
</dbReference>
<proteinExistence type="predicted"/>
<keyword evidence="3" id="KW-1185">Reference proteome</keyword>
<feature type="domain" description="DUF7660" evidence="1">
    <location>
        <begin position="10"/>
        <end position="80"/>
    </location>
</feature>
<name>A0ABN5TTQ0_9GAMM</name>
<protein>
    <recommendedName>
        <fullName evidence="1">DUF7660 domain-containing protein</fullName>
    </recommendedName>
</protein>
<evidence type="ECO:0000313" key="2">
    <source>
        <dbReference type="EMBL" id="AZQ10058.1"/>
    </source>
</evidence>
<evidence type="ECO:0000313" key="3">
    <source>
        <dbReference type="Proteomes" id="UP000278437"/>
    </source>
</evidence>
<gene>
    <name evidence="2" type="ORF">STH12_00922</name>
</gene>
<organism evidence="2 3">
    <name type="scientific">Shewanella khirikhana</name>
    <dbReference type="NCBI Taxonomy" id="1965282"/>
    <lineage>
        <taxon>Bacteria</taxon>
        <taxon>Pseudomonadati</taxon>
        <taxon>Pseudomonadota</taxon>
        <taxon>Gammaproteobacteria</taxon>
        <taxon>Alteromonadales</taxon>
        <taxon>Shewanellaceae</taxon>
        <taxon>Shewanella</taxon>
    </lineage>
</organism>
<dbReference type="EMBL" id="CP020373">
    <property type="protein sequence ID" value="AZQ10058.1"/>
    <property type="molecule type" value="Genomic_DNA"/>
</dbReference>
<accession>A0ABN5TTQ0</accession>